<sequence length="91" mass="10292">MVANSLGEQMRAESRWYSETAQAWIAKGRAEGFAEGITRGMARGLLLLLEAREIEISEEQRRRIGECRDSEQLKMWVDRALEVSSADGVFS</sequence>
<evidence type="ECO:0000313" key="1">
    <source>
        <dbReference type="EMBL" id="GAA4138161.1"/>
    </source>
</evidence>
<proteinExistence type="predicted"/>
<gene>
    <name evidence="1" type="ORF">GCM10022416_23280</name>
</gene>
<name>A0ABP7YM52_9ACTN</name>
<comment type="caution">
    <text evidence="1">The sequence shown here is derived from an EMBL/GenBank/DDBJ whole genome shotgun (WGS) entry which is preliminary data.</text>
</comment>
<evidence type="ECO:0000313" key="2">
    <source>
        <dbReference type="Proteomes" id="UP001500266"/>
    </source>
</evidence>
<reference evidence="2" key="1">
    <citation type="journal article" date="2019" name="Int. J. Syst. Evol. Microbiol.">
        <title>The Global Catalogue of Microorganisms (GCM) 10K type strain sequencing project: providing services to taxonomists for standard genome sequencing and annotation.</title>
        <authorList>
            <consortium name="The Broad Institute Genomics Platform"/>
            <consortium name="The Broad Institute Genome Sequencing Center for Infectious Disease"/>
            <person name="Wu L."/>
            <person name="Ma J."/>
        </authorList>
    </citation>
    <scope>NUCLEOTIDE SEQUENCE [LARGE SCALE GENOMIC DNA]</scope>
    <source>
        <strain evidence="2">JCM 17316</strain>
    </source>
</reference>
<accession>A0ABP7YM52</accession>
<protein>
    <recommendedName>
        <fullName evidence="3">Transposase</fullName>
    </recommendedName>
</protein>
<organism evidence="1 2">
    <name type="scientific">Actinomadura keratinilytica</name>
    <dbReference type="NCBI Taxonomy" id="547461"/>
    <lineage>
        <taxon>Bacteria</taxon>
        <taxon>Bacillati</taxon>
        <taxon>Actinomycetota</taxon>
        <taxon>Actinomycetes</taxon>
        <taxon>Streptosporangiales</taxon>
        <taxon>Thermomonosporaceae</taxon>
        <taxon>Actinomadura</taxon>
    </lineage>
</organism>
<dbReference type="Proteomes" id="UP001500266">
    <property type="component" value="Unassembled WGS sequence"/>
</dbReference>
<dbReference type="EMBL" id="BAABDO010000026">
    <property type="protein sequence ID" value="GAA4138161.1"/>
    <property type="molecule type" value="Genomic_DNA"/>
</dbReference>
<keyword evidence="2" id="KW-1185">Reference proteome</keyword>
<evidence type="ECO:0008006" key="3">
    <source>
        <dbReference type="Google" id="ProtNLM"/>
    </source>
</evidence>